<organism evidence="1 2">
    <name type="scientific">Carboxylicivirga linearis</name>
    <dbReference type="NCBI Taxonomy" id="1628157"/>
    <lineage>
        <taxon>Bacteria</taxon>
        <taxon>Pseudomonadati</taxon>
        <taxon>Bacteroidota</taxon>
        <taxon>Bacteroidia</taxon>
        <taxon>Marinilabiliales</taxon>
        <taxon>Marinilabiliaceae</taxon>
        <taxon>Carboxylicivirga</taxon>
    </lineage>
</organism>
<dbReference type="RefSeq" id="WP_212215548.1">
    <property type="nucleotide sequence ID" value="NZ_JAGUCO010000004.1"/>
</dbReference>
<evidence type="ECO:0000313" key="2">
    <source>
        <dbReference type="Proteomes" id="UP000708576"/>
    </source>
</evidence>
<accession>A0ABS5JV03</accession>
<evidence type="ECO:0008006" key="3">
    <source>
        <dbReference type="Google" id="ProtNLM"/>
    </source>
</evidence>
<keyword evidence="2" id="KW-1185">Reference proteome</keyword>
<dbReference type="EMBL" id="JAGUCO010000004">
    <property type="protein sequence ID" value="MBS2098304.1"/>
    <property type="molecule type" value="Genomic_DNA"/>
</dbReference>
<dbReference type="SUPFAM" id="SSF53146">
    <property type="entry name" value="Nitrogenase accessory factor-like"/>
    <property type="match status" value="1"/>
</dbReference>
<name>A0ABS5JV03_9BACT</name>
<reference evidence="1 2" key="1">
    <citation type="journal article" date="2015" name="Int. J. Syst. Evol. Microbiol.">
        <title>Carboxylicivirga linearis sp. nov., isolated from a sea cucumber culture pond.</title>
        <authorList>
            <person name="Wang F.Q."/>
            <person name="Zhou Y.X."/>
            <person name="Lin X.Z."/>
            <person name="Chen G.J."/>
            <person name="Du Z.J."/>
        </authorList>
    </citation>
    <scope>NUCLEOTIDE SEQUENCE [LARGE SCALE GENOMIC DNA]</scope>
    <source>
        <strain evidence="1 2">FB218</strain>
    </source>
</reference>
<proteinExistence type="predicted"/>
<dbReference type="Gene3D" id="3.30.420.130">
    <property type="entry name" value="Dinitrogenase iron-molybdenum cofactor biosynthesis domain"/>
    <property type="match status" value="1"/>
</dbReference>
<dbReference type="InterPro" id="IPR036105">
    <property type="entry name" value="DiNase_FeMo-co_biosyn_sf"/>
</dbReference>
<comment type="caution">
    <text evidence="1">The sequence shown here is derived from an EMBL/GenBank/DDBJ whole genome shotgun (WGS) entry which is preliminary data.</text>
</comment>
<dbReference type="Proteomes" id="UP000708576">
    <property type="component" value="Unassembled WGS sequence"/>
</dbReference>
<protein>
    <recommendedName>
        <fullName evidence="3">Dinitrogenase iron-molybdenum cofactor biosynthesis domain-containing protein</fullName>
    </recommendedName>
</protein>
<gene>
    <name evidence="1" type="ORF">KEM10_08425</name>
</gene>
<evidence type="ECO:0000313" key="1">
    <source>
        <dbReference type="EMBL" id="MBS2098304.1"/>
    </source>
</evidence>
<sequence>MKIGFPAAGLTGEAQVVLSNDFTKSGLMGTYDTQTEKVEVVNRTEIKDFSEWIKKEDIRAIITPEIQMMALKVFKEMGISVYKAIGTLIKFNAELMFHKSLPTFQAGELMTEGGASCKPSSCSSCSSTSCK</sequence>